<keyword evidence="2" id="KW-1185">Reference proteome</keyword>
<sequence>MINNSNKQDKPLVLISRCLGFKPCRYDGSIIEFNQLKELKKSFILKPICPEVAAGLGVPRPPVKLVVLNNRKEVGYLFNNHWQIKPNILRNVIRKYLRDYNNAGGMILKEKSPSCGIKRCKYYKPPGRDFKGRTGGILIEEYNRLNLGWPLIDEISLQSNSSMEKFIADVKKFHNKDR</sequence>
<evidence type="ECO:0000313" key="2">
    <source>
        <dbReference type="Proteomes" id="UP000621436"/>
    </source>
</evidence>
<dbReference type="InterPro" id="IPR007553">
    <property type="entry name" value="2-thiour_desulf"/>
</dbReference>
<reference evidence="1" key="1">
    <citation type="submission" date="2020-11" db="EMBL/GenBank/DDBJ databases">
        <title>Halonatronomonas betainensis gen. nov., sp. nov. a novel haloalkaliphilic representative of the family Halanaerobiacae capable of betaine degradation.</title>
        <authorList>
            <person name="Boltyanskaya Y."/>
            <person name="Kevbrin V."/>
            <person name="Detkova E."/>
            <person name="Grouzdev D.S."/>
            <person name="Koziaeva V."/>
            <person name="Zhilina T."/>
        </authorList>
    </citation>
    <scope>NUCLEOTIDE SEQUENCE</scope>
    <source>
        <strain evidence="1">Z-7014</strain>
    </source>
</reference>
<dbReference type="Proteomes" id="UP000621436">
    <property type="component" value="Unassembled WGS sequence"/>
</dbReference>
<evidence type="ECO:0000313" key="1">
    <source>
        <dbReference type="EMBL" id="MBF8435787.1"/>
    </source>
</evidence>
<dbReference type="PANTHER" id="PTHR30087:SF1">
    <property type="entry name" value="HYPOTHETICAL CYTOSOLIC PROTEIN"/>
    <property type="match status" value="1"/>
</dbReference>
<dbReference type="Pfam" id="PF04463">
    <property type="entry name" value="2-thiour_desulf"/>
    <property type="match status" value="1"/>
</dbReference>
<dbReference type="RefSeq" id="WP_270452462.1">
    <property type="nucleotide sequence ID" value="NZ_JADPIE010000001.1"/>
</dbReference>
<dbReference type="AlphaFoldDB" id="A0A931AN53"/>
<proteinExistence type="predicted"/>
<dbReference type="EMBL" id="JADPIE010000001">
    <property type="protein sequence ID" value="MBF8435787.1"/>
    <property type="molecule type" value="Genomic_DNA"/>
</dbReference>
<comment type="caution">
    <text evidence="1">The sequence shown here is derived from an EMBL/GenBank/DDBJ whole genome shotgun (WGS) entry which is preliminary data.</text>
</comment>
<organism evidence="1 2">
    <name type="scientific">Halonatronomonas betaini</name>
    <dbReference type="NCBI Taxonomy" id="2778430"/>
    <lineage>
        <taxon>Bacteria</taxon>
        <taxon>Bacillati</taxon>
        <taxon>Bacillota</taxon>
        <taxon>Clostridia</taxon>
        <taxon>Halanaerobiales</taxon>
        <taxon>Halarsenatibacteraceae</taxon>
        <taxon>Halonatronomonas</taxon>
    </lineage>
</organism>
<accession>A0A931AN53</accession>
<dbReference type="PANTHER" id="PTHR30087">
    <property type="entry name" value="INNER MEMBRANE PROTEIN"/>
    <property type="match status" value="1"/>
</dbReference>
<protein>
    <submittedName>
        <fullName evidence="1">DUF523 domain-containing protein</fullName>
    </submittedName>
</protein>
<name>A0A931AN53_9FIRM</name>
<gene>
    <name evidence="1" type="ORF">I0Q91_01725</name>
</gene>